<keyword evidence="10" id="KW-1185">Reference proteome</keyword>
<feature type="transmembrane region" description="Helical" evidence="7">
    <location>
        <begin position="208"/>
        <end position="227"/>
    </location>
</feature>
<evidence type="ECO:0000256" key="2">
    <source>
        <dbReference type="ARBA" id="ARBA00005466"/>
    </source>
</evidence>
<dbReference type="PANTHER" id="PTHR42973">
    <property type="entry name" value="BINDING OXIDOREDUCTASE, PUTATIVE (AFU_ORTHOLOGUE AFUA_1G17690)-RELATED"/>
    <property type="match status" value="1"/>
</dbReference>
<feature type="transmembrane region" description="Helical" evidence="7">
    <location>
        <begin position="180"/>
        <end position="201"/>
    </location>
</feature>
<dbReference type="InterPro" id="IPR050416">
    <property type="entry name" value="FAD-linked_Oxidoreductase"/>
</dbReference>
<dbReference type="RefSeq" id="WP_322133923.1">
    <property type="nucleotide sequence ID" value="NZ_CP085036.1"/>
</dbReference>
<dbReference type="InterPro" id="IPR016169">
    <property type="entry name" value="FAD-bd_PCMH_sub2"/>
</dbReference>
<dbReference type="InterPro" id="IPR036318">
    <property type="entry name" value="FAD-bd_PCMH-like_sf"/>
</dbReference>
<dbReference type="InterPro" id="IPR016166">
    <property type="entry name" value="FAD-bd_PCMH"/>
</dbReference>
<evidence type="ECO:0000256" key="3">
    <source>
        <dbReference type="ARBA" id="ARBA00022630"/>
    </source>
</evidence>
<dbReference type="Gene3D" id="3.30.465.10">
    <property type="match status" value="1"/>
</dbReference>
<dbReference type="PROSITE" id="PS00862">
    <property type="entry name" value="OX2_COVAL_FAD"/>
    <property type="match status" value="1"/>
</dbReference>
<dbReference type="PANTHER" id="PTHR42973:SF39">
    <property type="entry name" value="FAD-BINDING PCMH-TYPE DOMAIN-CONTAINING PROTEIN"/>
    <property type="match status" value="1"/>
</dbReference>
<sequence>MTTTPTVGLAHGTALPRLSSTPHPAAIVFAVAALAVTTSLFVAVASPIAILAAAPALFVSRTLGDYRGGIRVATAGLAIAAVGGALLVVAPAVSVLAGTLVGIGGGVTAPAAVALVGAPNPRAGGATPTPRITLPRRFEVPNAGRARYRAARLVAIIAGGILAVGLSVSAHWTIHLGAGMLATVLVGIGLHLALTVTPFTLASEASGAILLVFSSVLGTALIAAALAEPASTGMGGWAAAGVAVLSVVVHLAAARRQGSASLSGSGRSYKAAVSAFDATVPLRPSRAATVTNPAEIREAVGRASAEGLSVRAHSTGHAAGVVNSVEGSALLKVLIDEPVTVDAERRTVRIPAGTSWRDVVAAITPYGLGAPHGSSSHVGAVGYLLRGGLSAYGRTVGIAANSIESIELVVASGDLIVADRSNHSELFWALRGGGGGFGVVTAVTVRLFDLYRVVTGTAIWSMEHADDLALFWDSWRRTAPRGITTTLRVLDFPAFPGLPRSIVGKPLLVIDGSAVARSAADVHEAEGLALDMLTGLRQIAAPILDTWKVASPLETANTHMDPPIGPPHTSDHLLLESDGPETISAFLDAARSEETRVSSMELRQLGGALSEAPSDGGAVSYYRGDLALWGLGIHSKALPHDTIVKRLDAVRHELGDWNSGYSVPTFAPDPSRPQRTLDTSDAERAASVRAQYDPDGVFAGDVSVAVRGS</sequence>
<comment type="similarity">
    <text evidence="2">Belongs to the oxygen-dependent FAD-linked oxidoreductase family.</text>
</comment>
<evidence type="ECO:0000256" key="5">
    <source>
        <dbReference type="ARBA" id="ARBA00023002"/>
    </source>
</evidence>
<organism evidence="9 10">
    <name type="scientific">Antiquaquibacter oligotrophicus</name>
    <dbReference type="NCBI Taxonomy" id="2880260"/>
    <lineage>
        <taxon>Bacteria</taxon>
        <taxon>Bacillati</taxon>
        <taxon>Actinomycetota</taxon>
        <taxon>Actinomycetes</taxon>
        <taxon>Micrococcales</taxon>
        <taxon>Microbacteriaceae</taxon>
        <taxon>Antiquaquibacter</taxon>
    </lineage>
</organism>
<dbReference type="PROSITE" id="PS51387">
    <property type="entry name" value="FAD_PCMH"/>
    <property type="match status" value="1"/>
</dbReference>
<dbReference type="Pfam" id="PF01565">
    <property type="entry name" value="FAD_binding_4"/>
    <property type="match status" value="1"/>
</dbReference>
<feature type="transmembrane region" description="Helical" evidence="7">
    <location>
        <begin position="153"/>
        <end position="174"/>
    </location>
</feature>
<protein>
    <submittedName>
        <fullName evidence="9">FAD/FMN-containing dehydrogenase</fullName>
    </submittedName>
</protein>
<reference evidence="9 10" key="1">
    <citation type="submission" date="2023-04" db="EMBL/GenBank/DDBJ databases">
        <title>Genome Encyclopedia of Bacteria and Archaea VI: Functional Genomics of Type Strains.</title>
        <authorList>
            <person name="Whitman W."/>
        </authorList>
    </citation>
    <scope>NUCLEOTIDE SEQUENCE [LARGE SCALE GENOMIC DNA]</scope>
    <source>
        <strain evidence="9 10">SG_E_30_P1</strain>
    </source>
</reference>
<evidence type="ECO:0000259" key="8">
    <source>
        <dbReference type="PROSITE" id="PS51387"/>
    </source>
</evidence>
<feature type="domain" description="FAD-binding PCMH-type" evidence="8">
    <location>
        <begin position="280"/>
        <end position="450"/>
    </location>
</feature>
<evidence type="ECO:0000313" key="10">
    <source>
        <dbReference type="Proteomes" id="UP001160142"/>
    </source>
</evidence>
<keyword evidence="7" id="KW-0472">Membrane</keyword>
<feature type="transmembrane region" description="Helical" evidence="7">
    <location>
        <begin position="233"/>
        <end position="253"/>
    </location>
</feature>
<keyword evidence="5" id="KW-0560">Oxidoreductase</keyword>
<dbReference type="InterPro" id="IPR006094">
    <property type="entry name" value="Oxid_FAD_bind_N"/>
</dbReference>
<feature type="region of interest" description="Disordered" evidence="6">
    <location>
        <begin position="665"/>
        <end position="688"/>
    </location>
</feature>
<proteinExistence type="inferred from homology"/>
<accession>A0ABT6KPC0</accession>
<feature type="transmembrane region" description="Helical" evidence="7">
    <location>
        <begin position="25"/>
        <end position="58"/>
    </location>
</feature>
<feature type="transmembrane region" description="Helical" evidence="7">
    <location>
        <begin position="95"/>
        <end position="116"/>
    </location>
</feature>
<gene>
    <name evidence="9" type="ORF">M2152_001797</name>
</gene>
<dbReference type="InterPro" id="IPR006093">
    <property type="entry name" value="Oxy_OxRdtase_FAD_BS"/>
</dbReference>
<evidence type="ECO:0000256" key="1">
    <source>
        <dbReference type="ARBA" id="ARBA00001974"/>
    </source>
</evidence>
<keyword evidence="7" id="KW-0812">Transmembrane</keyword>
<evidence type="ECO:0000256" key="4">
    <source>
        <dbReference type="ARBA" id="ARBA00022827"/>
    </source>
</evidence>
<evidence type="ECO:0000256" key="6">
    <source>
        <dbReference type="SAM" id="MobiDB-lite"/>
    </source>
</evidence>
<evidence type="ECO:0000313" key="9">
    <source>
        <dbReference type="EMBL" id="MDH6181615.1"/>
    </source>
</evidence>
<feature type="transmembrane region" description="Helical" evidence="7">
    <location>
        <begin position="70"/>
        <end position="89"/>
    </location>
</feature>
<dbReference type="Proteomes" id="UP001160142">
    <property type="component" value="Unassembled WGS sequence"/>
</dbReference>
<dbReference type="Gene3D" id="3.40.462.20">
    <property type="match status" value="1"/>
</dbReference>
<dbReference type="SUPFAM" id="SSF56176">
    <property type="entry name" value="FAD-binding/transporter-associated domain-like"/>
    <property type="match status" value="1"/>
</dbReference>
<dbReference type="EMBL" id="JARXVQ010000001">
    <property type="protein sequence ID" value="MDH6181615.1"/>
    <property type="molecule type" value="Genomic_DNA"/>
</dbReference>
<keyword evidence="7" id="KW-1133">Transmembrane helix</keyword>
<evidence type="ECO:0000256" key="7">
    <source>
        <dbReference type="SAM" id="Phobius"/>
    </source>
</evidence>
<keyword evidence="4" id="KW-0274">FAD</keyword>
<comment type="cofactor">
    <cofactor evidence="1">
        <name>FAD</name>
        <dbReference type="ChEBI" id="CHEBI:57692"/>
    </cofactor>
</comment>
<name>A0ABT6KPC0_9MICO</name>
<keyword evidence="3" id="KW-0285">Flavoprotein</keyword>
<comment type="caution">
    <text evidence="9">The sequence shown here is derived from an EMBL/GenBank/DDBJ whole genome shotgun (WGS) entry which is preliminary data.</text>
</comment>